<dbReference type="AlphaFoldDB" id="A0A125W5H2"/>
<reference evidence="1 2" key="1">
    <citation type="submission" date="2010-07" db="EMBL/GenBank/DDBJ databases">
        <authorList>
            <person name="Sid Ahmed O."/>
        </authorList>
    </citation>
    <scope>NUCLEOTIDE SEQUENCE [LARGE SCALE GENOMIC DNA]</scope>
    <source>
        <strain evidence="1 2">TX4248</strain>
    </source>
</reference>
<sequence length="112" mass="13511">MKGGGGEVVLDLAERMGVKQEKYRRFLERKIRVYRMWQSFSYYSTLYLKLYNETSEYLIQFLLLDDLFFECDEAVLNLLDNFLEQLVKAYNNKLHEDFDKGVFFEEYTSKVN</sequence>
<name>A0A125W5H2_ENTFL</name>
<dbReference type="Proteomes" id="UP000004846">
    <property type="component" value="Unassembled WGS sequence"/>
</dbReference>
<organism evidence="1 2">
    <name type="scientific">Enterococcus faecalis TX4248</name>
    <dbReference type="NCBI Taxonomy" id="749495"/>
    <lineage>
        <taxon>Bacteria</taxon>
        <taxon>Bacillati</taxon>
        <taxon>Bacillota</taxon>
        <taxon>Bacilli</taxon>
        <taxon>Lactobacillales</taxon>
        <taxon>Enterococcaceae</taxon>
        <taxon>Enterococcus</taxon>
    </lineage>
</organism>
<gene>
    <name evidence="1" type="ORF">HMPREF9498_02008</name>
</gene>
<protein>
    <submittedName>
        <fullName evidence="1">Uncharacterized protein</fullName>
    </submittedName>
</protein>
<evidence type="ECO:0000313" key="2">
    <source>
        <dbReference type="Proteomes" id="UP000004846"/>
    </source>
</evidence>
<evidence type="ECO:0000313" key="1">
    <source>
        <dbReference type="EMBL" id="EFM82396.1"/>
    </source>
</evidence>
<dbReference type="EMBL" id="AEBR01000066">
    <property type="protein sequence ID" value="EFM82396.1"/>
    <property type="molecule type" value="Genomic_DNA"/>
</dbReference>
<accession>A0A125W5H2</accession>
<comment type="caution">
    <text evidence="1">The sequence shown here is derived from an EMBL/GenBank/DDBJ whole genome shotgun (WGS) entry which is preliminary data.</text>
</comment>
<proteinExistence type="predicted"/>
<dbReference type="HOGENOM" id="CLU_2142008_0_0_9"/>